<sequence>MYGQCSLSARRKRKRCVAVLITSTWWIAVGRFRDKREIGKGFAASDRVLSGGRSEVDSVASDREVSDSNLIAGELAGEFMT</sequence>
<dbReference type="EMBL" id="BGZK01001007">
    <property type="protein sequence ID" value="GBP68323.1"/>
    <property type="molecule type" value="Genomic_DNA"/>
</dbReference>
<dbReference type="AlphaFoldDB" id="A0A4C1XYT1"/>
<comment type="caution">
    <text evidence="1">The sequence shown here is derived from an EMBL/GenBank/DDBJ whole genome shotgun (WGS) entry which is preliminary data.</text>
</comment>
<organism evidence="1 2">
    <name type="scientific">Eumeta variegata</name>
    <name type="common">Bagworm moth</name>
    <name type="synonym">Eumeta japonica</name>
    <dbReference type="NCBI Taxonomy" id="151549"/>
    <lineage>
        <taxon>Eukaryota</taxon>
        <taxon>Metazoa</taxon>
        <taxon>Ecdysozoa</taxon>
        <taxon>Arthropoda</taxon>
        <taxon>Hexapoda</taxon>
        <taxon>Insecta</taxon>
        <taxon>Pterygota</taxon>
        <taxon>Neoptera</taxon>
        <taxon>Endopterygota</taxon>
        <taxon>Lepidoptera</taxon>
        <taxon>Glossata</taxon>
        <taxon>Ditrysia</taxon>
        <taxon>Tineoidea</taxon>
        <taxon>Psychidae</taxon>
        <taxon>Oiketicinae</taxon>
        <taxon>Eumeta</taxon>
    </lineage>
</organism>
<dbReference type="Proteomes" id="UP000299102">
    <property type="component" value="Unassembled WGS sequence"/>
</dbReference>
<proteinExistence type="predicted"/>
<keyword evidence="2" id="KW-1185">Reference proteome</keyword>
<name>A0A4C1XYT1_EUMVA</name>
<accession>A0A4C1XYT1</accession>
<evidence type="ECO:0000313" key="1">
    <source>
        <dbReference type="EMBL" id="GBP68323.1"/>
    </source>
</evidence>
<reference evidence="1 2" key="1">
    <citation type="journal article" date="2019" name="Commun. Biol.">
        <title>The bagworm genome reveals a unique fibroin gene that provides high tensile strength.</title>
        <authorList>
            <person name="Kono N."/>
            <person name="Nakamura H."/>
            <person name="Ohtoshi R."/>
            <person name="Tomita M."/>
            <person name="Numata K."/>
            <person name="Arakawa K."/>
        </authorList>
    </citation>
    <scope>NUCLEOTIDE SEQUENCE [LARGE SCALE GENOMIC DNA]</scope>
</reference>
<protein>
    <submittedName>
        <fullName evidence="1">Uncharacterized protein</fullName>
    </submittedName>
</protein>
<gene>
    <name evidence="1" type="ORF">EVAR_4923_1</name>
</gene>
<evidence type="ECO:0000313" key="2">
    <source>
        <dbReference type="Proteomes" id="UP000299102"/>
    </source>
</evidence>